<name>A0AAV1TXF7_9STRA</name>
<dbReference type="Gene3D" id="3.90.79.10">
    <property type="entry name" value="Nucleoside Triphosphate Pyrophosphohydrolase"/>
    <property type="match status" value="1"/>
</dbReference>
<sequence length="83" mass="9123">MEDEKSVKYPWFFPVGAKMDGEKMRDAANRHVHETVGDEMRTAPMGFGPMGVRQVPARGEGGGGWHESVFFLQVAASGVARSR</sequence>
<reference evidence="2" key="1">
    <citation type="submission" date="2024-01" db="EMBL/GenBank/DDBJ databases">
        <authorList>
            <person name="Webb A."/>
        </authorList>
    </citation>
    <scope>NUCLEOTIDE SEQUENCE</scope>
    <source>
        <strain evidence="2">Pm1</strain>
    </source>
</reference>
<proteinExistence type="predicted"/>
<organism evidence="2 3">
    <name type="scientific">Peronospora matthiolae</name>
    <dbReference type="NCBI Taxonomy" id="2874970"/>
    <lineage>
        <taxon>Eukaryota</taxon>
        <taxon>Sar</taxon>
        <taxon>Stramenopiles</taxon>
        <taxon>Oomycota</taxon>
        <taxon>Peronosporomycetes</taxon>
        <taxon>Peronosporales</taxon>
        <taxon>Peronosporaceae</taxon>
        <taxon>Peronospora</taxon>
    </lineage>
</organism>
<evidence type="ECO:0000313" key="2">
    <source>
        <dbReference type="EMBL" id="CAK7925709.1"/>
    </source>
</evidence>
<gene>
    <name evidence="2" type="ORF">PM001_LOCUS10859</name>
</gene>
<dbReference type="EMBL" id="CAKLBY020000088">
    <property type="protein sequence ID" value="CAK7925709.1"/>
    <property type="molecule type" value="Genomic_DNA"/>
</dbReference>
<accession>A0AAV1TXF7</accession>
<dbReference type="AlphaFoldDB" id="A0AAV1TXF7"/>
<dbReference type="Proteomes" id="UP001162060">
    <property type="component" value="Unassembled WGS sequence"/>
</dbReference>
<comment type="caution">
    <text evidence="2">The sequence shown here is derived from an EMBL/GenBank/DDBJ whole genome shotgun (WGS) entry which is preliminary data.</text>
</comment>
<feature type="region of interest" description="Disordered" evidence="1">
    <location>
        <begin position="36"/>
        <end position="59"/>
    </location>
</feature>
<evidence type="ECO:0000313" key="3">
    <source>
        <dbReference type="Proteomes" id="UP001162060"/>
    </source>
</evidence>
<evidence type="ECO:0000256" key="1">
    <source>
        <dbReference type="SAM" id="MobiDB-lite"/>
    </source>
</evidence>
<protein>
    <submittedName>
        <fullName evidence="2">Uncharacterized protein</fullName>
    </submittedName>
</protein>